<name>A0ABW0A6R7_9ACTN</name>
<feature type="repeat" description="ANK" evidence="3">
    <location>
        <begin position="69"/>
        <end position="101"/>
    </location>
</feature>
<dbReference type="SUPFAM" id="SSF48403">
    <property type="entry name" value="Ankyrin repeat"/>
    <property type="match status" value="1"/>
</dbReference>
<dbReference type="PROSITE" id="PS50297">
    <property type="entry name" value="ANK_REP_REGION"/>
    <property type="match status" value="2"/>
</dbReference>
<dbReference type="PANTHER" id="PTHR24171">
    <property type="entry name" value="ANKYRIN REPEAT DOMAIN-CONTAINING PROTEIN 39-RELATED"/>
    <property type="match status" value="1"/>
</dbReference>
<evidence type="ECO:0000313" key="5">
    <source>
        <dbReference type="Proteomes" id="UP001596222"/>
    </source>
</evidence>
<dbReference type="InterPro" id="IPR011989">
    <property type="entry name" value="ARM-like"/>
</dbReference>
<keyword evidence="1" id="KW-0677">Repeat</keyword>
<dbReference type="Pfam" id="PF00023">
    <property type="entry name" value="Ank"/>
    <property type="match status" value="1"/>
</dbReference>
<protein>
    <submittedName>
        <fullName evidence="4">HEAT repeat domain-containing protein</fullName>
    </submittedName>
</protein>
<proteinExistence type="predicted"/>
<dbReference type="Gene3D" id="1.25.10.10">
    <property type="entry name" value="Leucine-rich Repeat Variant"/>
    <property type="match status" value="1"/>
</dbReference>
<dbReference type="SUPFAM" id="SSF48371">
    <property type="entry name" value="ARM repeat"/>
    <property type="match status" value="1"/>
</dbReference>
<organism evidence="4 5">
    <name type="scientific">Streptomyces aureoversilis</name>
    <dbReference type="NCBI Taxonomy" id="67277"/>
    <lineage>
        <taxon>Bacteria</taxon>
        <taxon>Bacillati</taxon>
        <taxon>Actinomycetota</taxon>
        <taxon>Actinomycetes</taxon>
        <taxon>Kitasatosporales</taxon>
        <taxon>Streptomycetaceae</taxon>
        <taxon>Streptomyces</taxon>
    </lineage>
</organism>
<dbReference type="PANTHER" id="PTHR24171:SF8">
    <property type="entry name" value="BRCA1-ASSOCIATED RING DOMAIN PROTEIN 1"/>
    <property type="match status" value="1"/>
</dbReference>
<accession>A0ABW0A6R7</accession>
<reference evidence="5" key="1">
    <citation type="journal article" date="2019" name="Int. J. Syst. Evol. Microbiol.">
        <title>The Global Catalogue of Microorganisms (GCM) 10K type strain sequencing project: providing services to taxonomists for standard genome sequencing and annotation.</title>
        <authorList>
            <consortium name="The Broad Institute Genomics Platform"/>
            <consortium name="The Broad Institute Genome Sequencing Center for Infectious Disease"/>
            <person name="Wu L."/>
            <person name="Ma J."/>
        </authorList>
    </citation>
    <scope>NUCLEOTIDE SEQUENCE [LARGE SCALE GENOMIC DNA]</scope>
    <source>
        <strain evidence="5">CGMCC 4.1641</strain>
    </source>
</reference>
<dbReference type="InterPro" id="IPR016024">
    <property type="entry name" value="ARM-type_fold"/>
</dbReference>
<dbReference type="Proteomes" id="UP001596222">
    <property type="component" value="Unassembled WGS sequence"/>
</dbReference>
<sequence>MGENPLIAAVRSGDAKAVAAALAAGADPDAVDEYGTPALCLAVDAFDLPVVEELMLADRPVELNCVAADGRTPVLRATDRGACEITSVLISRGADPRLTDAEGRDALALARHWHVTGAEAELRRRSGTSEPVVRRAAVDGWGNVCEELSLGGLTVRNGHTAILTELEPEYGIAPTFQELMGRALPEPDVDQPVWSATTITLQGRHAAPAVWAEAAALRDRPNPLERYCGAEVIRLINLFDESEDSPFDRPLVDLFLPWAAREEDPRVMRALTAGLSEAMDPRAEQPLPALTRHHDREVRRWALSGLHRLVAQGDPEALTTVMECTRDADARVREGACRALGTAPKDSTTSSDALAGCLNDEDEAVRVAAAIPLFLRDDPRGDQVLRDLGPVDGDSPYFAEFHAVRYHHRALDPAG</sequence>
<dbReference type="InterPro" id="IPR036770">
    <property type="entry name" value="Ankyrin_rpt-contain_sf"/>
</dbReference>
<dbReference type="Pfam" id="PF13646">
    <property type="entry name" value="HEAT_2"/>
    <property type="match status" value="1"/>
</dbReference>
<evidence type="ECO:0000313" key="4">
    <source>
        <dbReference type="EMBL" id="MFC5149485.1"/>
    </source>
</evidence>
<dbReference type="SMART" id="SM00248">
    <property type="entry name" value="ANK"/>
    <property type="match status" value="3"/>
</dbReference>
<dbReference type="EMBL" id="JBHSKJ010000027">
    <property type="protein sequence ID" value="MFC5149485.1"/>
    <property type="molecule type" value="Genomic_DNA"/>
</dbReference>
<keyword evidence="2 3" id="KW-0040">ANK repeat</keyword>
<keyword evidence="5" id="KW-1185">Reference proteome</keyword>
<dbReference type="InterPro" id="IPR002110">
    <property type="entry name" value="Ankyrin_rpt"/>
</dbReference>
<dbReference type="Gene3D" id="1.25.40.20">
    <property type="entry name" value="Ankyrin repeat-containing domain"/>
    <property type="match status" value="1"/>
</dbReference>
<dbReference type="PROSITE" id="PS50088">
    <property type="entry name" value="ANK_REPEAT"/>
    <property type="match status" value="2"/>
</dbReference>
<gene>
    <name evidence="4" type="ORF">ACFPP6_33025</name>
</gene>
<evidence type="ECO:0000256" key="1">
    <source>
        <dbReference type="ARBA" id="ARBA00022737"/>
    </source>
</evidence>
<evidence type="ECO:0000256" key="3">
    <source>
        <dbReference type="PROSITE-ProRule" id="PRU00023"/>
    </source>
</evidence>
<dbReference type="RefSeq" id="WP_382050147.1">
    <property type="nucleotide sequence ID" value="NZ_JBHSKJ010000027.1"/>
</dbReference>
<feature type="repeat" description="ANK" evidence="3">
    <location>
        <begin position="1"/>
        <end position="33"/>
    </location>
</feature>
<evidence type="ECO:0000256" key="2">
    <source>
        <dbReference type="ARBA" id="ARBA00023043"/>
    </source>
</evidence>
<comment type="caution">
    <text evidence="4">The sequence shown here is derived from an EMBL/GenBank/DDBJ whole genome shotgun (WGS) entry which is preliminary data.</text>
</comment>